<reference evidence="10" key="1">
    <citation type="submission" date="2025-08" db="UniProtKB">
        <authorList>
            <consortium name="RefSeq"/>
        </authorList>
    </citation>
    <scope>IDENTIFICATION</scope>
    <source>
        <tissue evidence="10">Stem</tissue>
    </source>
</reference>
<dbReference type="InterPro" id="IPR033131">
    <property type="entry name" value="Pectinesterase_Asp_AS"/>
</dbReference>
<feature type="domain" description="Pectinesterase catalytic" evidence="8">
    <location>
        <begin position="315"/>
        <end position="606"/>
    </location>
</feature>
<comment type="pathway">
    <text evidence="2 7">Glycan metabolism; pectin degradation; 2-dehydro-3-deoxy-D-gluconate from pectin: step 1/5.</text>
</comment>
<sequence length="623" mass="69827">MCFFNLVPFIHSFTFNATVSLDGSMNHFKTIAAAIAAAPDNSNTRFYIRVTPGTYHERLQIPPTKTFIALIGDNALTTIIVDDRSNARGFKTSDSATLTVNGNNFLAKSLTFENSAGPQNGQAVAVLDQAHFTAYHKCKFLGFQDTLYVKGTQFFKECEIYGSVDFIFGNGLVMFQDCNIYAREPNRPITVTAQSKEQPKEVSGFSFQNCTVTVSSEIAVNKANVKIYLGRPWRQYSKVVFMESFLDDEVVPEGWSEWPGVPVNNLFYAEFNNRGPGADVSKRVHWTGFRVLDKQSAYQFTVDNFVNGSKWLPETVSLDGSMNDFKTIAAAIAAAPDNSNTRFYIRVTPGTYHERLQIPPTKTFIALIGDNALTTIIVDDRSNARGFKTSDSATLTVNGDNFIAKSLTFENSAGPQNGQAVAVLDQARFTAYHKCRFLGFQDTLYVGGKSHFFKECDVYGTVDFIFGNGLTMFQDCNIYAREPNRPITVTAQSKEQLHEESGFSFQNCTVTVSSEIVASKANVKIYLDRPWRQYSRVVFMESFLDEEVLPEGWSEWPGVPTNNLFYGEFNNRGPGADVSKRVHWIGFHLLNKQLANQFTIDNFVNGSYWLPETGIPFRRGFFS</sequence>
<evidence type="ECO:0000313" key="9">
    <source>
        <dbReference type="Proteomes" id="UP001652600"/>
    </source>
</evidence>
<name>A0ABM3KD73_CUCME</name>
<evidence type="ECO:0000256" key="4">
    <source>
        <dbReference type="ARBA" id="ARBA00022801"/>
    </source>
</evidence>
<keyword evidence="3" id="KW-0964">Secreted</keyword>
<keyword evidence="9" id="KW-1185">Reference proteome</keyword>
<proteinExistence type="predicted"/>
<dbReference type="SUPFAM" id="SSF51126">
    <property type="entry name" value="Pectin lyase-like"/>
    <property type="match status" value="2"/>
</dbReference>
<organism evidence="9 10">
    <name type="scientific">Cucumis melo</name>
    <name type="common">Muskmelon</name>
    <dbReference type="NCBI Taxonomy" id="3656"/>
    <lineage>
        <taxon>Eukaryota</taxon>
        <taxon>Viridiplantae</taxon>
        <taxon>Streptophyta</taxon>
        <taxon>Embryophyta</taxon>
        <taxon>Tracheophyta</taxon>
        <taxon>Spermatophyta</taxon>
        <taxon>Magnoliopsida</taxon>
        <taxon>eudicotyledons</taxon>
        <taxon>Gunneridae</taxon>
        <taxon>Pentapetalae</taxon>
        <taxon>rosids</taxon>
        <taxon>fabids</taxon>
        <taxon>Cucurbitales</taxon>
        <taxon>Cucurbitaceae</taxon>
        <taxon>Benincaseae</taxon>
        <taxon>Cucumis</taxon>
    </lineage>
</organism>
<dbReference type="Pfam" id="PF01095">
    <property type="entry name" value="Pectinesterase"/>
    <property type="match status" value="2"/>
</dbReference>
<evidence type="ECO:0000256" key="2">
    <source>
        <dbReference type="ARBA" id="ARBA00005184"/>
    </source>
</evidence>
<dbReference type="InterPro" id="IPR000070">
    <property type="entry name" value="Pectinesterase_cat"/>
</dbReference>
<feature type="active site" evidence="6">
    <location>
        <position position="463"/>
    </location>
</feature>
<dbReference type="InterPro" id="IPR012334">
    <property type="entry name" value="Pectin_lyas_fold"/>
</dbReference>
<evidence type="ECO:0000256" key="3">
    <source>
        <dbReference type="ARBA" id="ARBA00022512"/>
    </source>
</evidence>
<evidence type="ECO:0000256" key="7">
    <source>
        <dbReference type="RuleBase" id="RU000589"/>
    </source>
</evidence>
<keyword evidence="3" id="KW-0134">Cell wall</keyword>
<evidence type="ECO:0000259" key="8">
    <source>
        <dbReference type="Pfam" id="PF01095"/>
    </source>
</evidence>
<gene>
    <name evidence="10" type="primary">LOC127144191</name>
</gene>
<keyword evidence="4 7" id="KW-0378">Hydrolase</keyword>
<protein>
    <recommendedName>
        <fullName evidence="7">Pectinesterase</fullName>
        <ecNumber evidence="7">3.1.1.11</ecNumber>
    </recommendedName>
</protein>
<dbReference type="GeneID" id="127144191"/>
<feature type="domain" description="Pectinesterase catalytic" evidence="8">
    <location>
        <begin position="16"/>
        <end position="308"/>
    </location>
</feature>
<dbReference type="EC" id="3.1.1.11" evidence="7"/>
<dbReference type="Proteomes" id="UP001652600">
    <property type="component" value="Chromosome 12"/>
</dbReference>
<accession>A0ABM3KD73</accession>
<comment type="catalytic activity">
    <reaction evidence="7">
        <text>[(1-&gt;4)-alpha-D-galacturonosyl methyl ester](n) + n H2O = [(1-&gt;4)-alpha-D-galacturonosyl](n) + n methanol + n H(+)</text>
        <dbReference type="Rhea" id="RHEA:22380"/>
        <dbReference type="Rhea" id="RHEA-COMP:14570"/>
        <dbReference type="Rhea" id="RHEA-COMP:14573"/>
        <dbReference type="ChEBI" id="CHEBI:15377"/>
        <dbReference type="ChEBI" id="CHEBI:15378"/>
        <dbReference type="ChEBI" id="CHEBI:17790"/>
        <dbReference type="ChEBI" id="CHEBI:140522"/>
        <dbReference type="ChEBI" id="CHEBI:140523"/>
        <dbReference type="EC" id="3.1.1.11"/>
    </reaction>
</comment>
<evidence type="ECO:0000256" key="1">
    <source>
        <dbReference type="ARBA" id="ARBA00004191"/>
    </source>
</evidence>
<evidence type="ECO:0000256" key="5">
    <source>
        <dbReference type="ARBA" id="ARBA00023085"/>
    </source>
</evidence>
<dbReference type="PANTHER" id="PTHR31707">
    <property type="entry name" value="PECTINESTERASE"/>
    <property type="match status" value="1"/>
</dbReference>
<comment type="subcellular location">
    <subcellularLocation>
        <location evidence="1">Secreted</location>
        <location evidence="1">Cell wall</location>
    </subcellularLocation>
</comment>
<dbReference type="InterPro" id="IPR011050">
    <property type="entry name" value="Pectin_lyase_fold/virulence"/>
</dbReference>
<dbReference type="Gene3D" id="2.160.20.10">
    <property type="entry name" value="Single-stranded right-handed beta-helix, Pectin lyase-like"/>
    <property type="match status" value="2"/>
</dbReference>
<feature type="active site" evidence="6">
    <location>
        <position position="165"/>
    </location>
</feature>
<evidence type="ECO:0000313" key="10">
    <source>
        <dbReference type="RefSeq" id="XP_050935728.1"/>
    </source>
</evidence>
<keyword evidence="5 7" id="KW-0063">Aspartyl esterase</keyword>
<evidence type="ECO:0000256" key="6">
    <source>
        <dbReference type="PROSITE-ProRule" id="PRU10040"/>
    </source>
</evidence>
<dbReference type="RefSeq" id="XP_050935728.1">
    <property type="nucleotide sequence ID" value="XM_051079771.1"/>
</dbReference>
<dbReference type="PROSITE" id="PS00503">
    <property type="entry name" value="PECTINESTERASE_2"/>
    <property type="match status" value="2"/>
</dbReference>